<gene>
    <name evidence="2" type="ORF">NVI5450_4779</name>
</gene>
<reference evidence="2 3" key="1">
    <citation type="submission" date="2016-11" db="EMBL/GenBank/DDBJ databases">
        <authorList>
            <person name="Jaros S."/>
            <person name="Januszkiewicz K."/>
            <person name="Wedrychowicz H."/>
        </authorList>
    </citation>
    <scope>NUCLEOTIDE SEQUENCE [LARGE SCALE GENOMIC DNA]</scope>
    <source>
        <strain evidence="2">NVI 5450</strain>
    </source>
</reference>
<keyword evidence="1" id="KW-0472">Membrane</keyword>
<accession>A0A1L0AQ55</accession>
<dbReference type="OrthoDB" id="1406605at2"/>
<organism evidence="2 3">
    <name type="scientific">Moritella viscosa</name>
    <dbReference type="NCBI Taxonomy" id="80854"/>
    <lineage>
        <taxon>Bacteria</taxon>
        <taxon>Pseudomonadati</taxon>
        <taxon>Pseudomonadota</taxon>
        <taxon>Gammaproteobacteria</taxon>
        <taxon>Alteromonadales</taxon>
        <taxon>Moritellaceae</taxon>
        <taxon>Moritella</taxon>
    </lineage>
</organism>
<name>A0A1L0AQ55_9GAMM</name>
<sequence length="189" mass="21318">MLVLISLLPLFVVFIPYLTIQQSIADSISDLQSFAPFLIPLYTPVLWWGYSANKKYKLSKRLIEEYTHKGVLSRTFEGLSKQVQDMLDDSMTRELQVQLLYNLIDVNSENPGKLISDYNKSDHPLMDALDKSSKLADSVTKLARVPGFSALAKRLDERSKELLDSEGSKIKAVLESESANDTMNKDNKA</sequence>
<keyword evidence="1" id="KW-1133">Transmembrane helix</keyword>
<evidence type="ECO:0000313" key="2">
    <source>
        <dbReference type="EMBL" id="SGZ19561.1"/>
    </source>
</evidence>
<dbReference type="RefSeq" id="WP_075498067.1">
    <property type="nucleotide sequence ID" value="NZ_FPLD01000148.1"/>
</dbReference>
<proteinExistence type="predicted"/>
<dbReference type="Proteomes" id="UP000183794">
    <property type="component" value="Unassembled WGS sequence"/>
</dbReference>
<dbReference type="EMBL" id="FPLD01000148">
    <property type="protein sequence ID" value="SGZ19561.1"/>
    <property type="molecule type" value="Genomic_DNA"/>
</dbReference>
<keyword evidence="1" id="KW-0812">Transmembrane</keyword>
<dbReference type="AlphaFoldDB" id="A0A1L0AQ55"/>
<feature type="transmembrane region" description="Helical" evidence="1">
    <location>
        <begin position="31"/>
        <end position="50"/>
    </location>
</feature>
<protein>
    <submittedName>
        <fullName evidence="2">Uncharacterized protein</fullName>
    </submittedName>
</protein>
<evidence type="ECO:0000256" key="1">
    <source>
        <dbReference type="SAM" id="Phobius"/>
    </source>
</evidence>
<evidence type="ECO:0000313" key="3">
    <source>
        <dbReference type="Proteomes" id="UP000183794"/>
    </source>
</evidence>